<organismHost>
    <name type="scientific">Pseudomonas aeruginosa</name>
    <dbReference type="NCBI Taxonomy" id="287"/>
</organismHost>
<dbReference type="KEGG" id="vg:26645256"/>
<dbReference type="RefSeq" id="YP_009218989.1">
    <property type="nucleotide sequence ID" value="NC_029017.1"/>
</dbReference>
<proteinExistence type="predicted"/>
<evidence type="ECO:0000313" key="2">
    <source>
        <dbReference type="Proteomes" id="UP000203732"/>
    </source>
</evidence>
<reference evidence="1 2" key="1">
    <citation type="submission" date="2015-07" db="EMBL/GenBank/DDBJ databases">
        <title>Characterization of Pseudomonas aeruginosa phage KPP21 belonging to family Podoviridae genus N4-like viruses, isolated in Japan.</title>
        <authorList>
            <person name="Shigehisa R."/>
            <person name="Uchiyama J."/>
            <person name="Kato S."/>
            <person name="Takemura-Uchiyama I."/>
            <person name="Ujihara T."/>
            <person name="Sakaguchi Y."/>
            <person name="Okamoto N."/>
            <person name="Shimakura H."/>
            <person name="Daibata M."/>
            <person name="Sakaguchi M."/>
            <person name="Matsuzaki S."/>
        </authorList>
    </citation>
    <scope>NUCLEOTIDE SEQUENCE [LARGE SCALE GENOMIC DNA]</scope>
</reference>
<dbReference type="Proteomes" id="UP000203732">
    <property type="component" value="Segment"/>
</dbReference>
<protein>
    <submittedName>
        <fullName evidence="1">Uncharacterized protein</fullName>
    </submittedName>
</protein>
<name>A0A0H5BI69_BPK21</name>
<accession>A0A0H5BI69</accession>
<evidence type="ECO:0000313" key="1">
    <source>
        <dbReference type="EMBL" id="BAR94599.1"/>
    </source>
</evidence>
<dbReference type="EMBL" id="LC064302">
    <property type="protein sequence ID" value="BAR94599.1"/>
    <property type="molecule type" value="Genomic_DNA"/>
</dbReference>
<keyword evidence="2" id="KW-1185">Reference proteome</keyword>
<organism evidence="1 2">
    <name type="scientific">Pseudomonas phage KPP21</name>
    <dbReference type="NCBI Taxonomy" id="1678082"/>
    <lineage>
        <taxon>Viruses</taxon>
        <taxon>Duplodnaviria</taxon>
        <taxon>Heunggongvirae</taxon>
        <taxon>Uroviricota</taxon>
        <taxon>Caudoviricetes</taxon>
        <taxon>Schitoviridae</taxon>
        <taxon>Migulavirinae</taxon>
        <taxon>Luzseptimavirus</taxon>
        <taxon>Luzseptimavirus KPP21</taxon>
    </lineage>
</organism>
<dbReference type="GeneID" id="26645256"/>
<sequence length="61" mass="7091">MCNVAYNALLSCKYGKESLWIQKNKVLKRHKELDDELKAKVLGDGEWLTLWGHAMDKDVTR</sequence>
<dbReference type="OrthoDB" id="39544at10239"/>